<evidence type="ECO:0000313" key="2">
    <source>
        <dbReference type="Proteomes" id="UP000324800"/>
    </source>
</evidence>
<dbReference type="Proteomes" id="UP000324800">
    <property type="component" value="Unassembled WGS sequence"/>
</dbReference>
<dbReference type="AlphaFoldDB" id="A0A5J4WKY0"/>
<accession>A0A5J4WKY0</accession>
<organism evidence="1 2">
    <name type="scientific">Streblomastix strix</name>
    <dbReference type="NCBI Taxonomy" id="222440"/>
    <lineage>
        <taxon>Eukaryota</taxon>
        <taxon>Metamonada</taxon>
        <taxon>Preaxostyla</taxon>
        <taxon>Oxymonadida</taxon>
        <taxon>Streblomastigidae</taxon>
        <taxon>Streblomastix</taxon>
    </lineage>
</organism>
<name>A0A5J4WKY0_9EUKA</name>
<reference evidence="1 2" key="1">
    <citation type="submission" date="2019-03" db="EMBL/GenBank/DDBJ databases">
        <title>Single cell metagenomics reveals metabolic interactions within the superorganism composed of flagellate Streblomastix strix and complex community of Bacteroidetes bacteria on its surface.</title>
        <authorList>
            <person name="Treitli S.C."/>
            <person name="Kolisko M."/>
            <person name="Husnik F."/>
            <person name="Keeling P."/>
            <person name="Hampl V."/>
        </authorList>
    </citation>
    <scope>NUCLEOTIDE SEQUENCE [LARGE SCALE GENOMIC DNA]</scope>
    <source>
        <strain evidence="1">ST1C</strain>
    </source>
</reference>
<sequence>MLTLILIFDEFVMINVNEISDFGKNSTRFDQNGDLSHVIRHYFENQQENQVSFPIKGNQSFRCGQKVSVEVDMTSNPRRAVFFIQGVEQKNFVIGIPKKIRFYAFISKKSSSFQITKFEKLTQSSFRGAPESKGWEWGKLWKQ</sequence>
<protein>
    <submittedName>
        <fullName evidence="1">Uncharacterized protein</fullName>
    </submittedName>
</protein>
<proteinExistence type="predicted"/>
<gene>
    <name evidence="1" type="ORF">EZS28_009270</name>
</gene>
<evidence type="ECO:0000313" key="1">
    <source>
        <dbReference type="EMBL" id="KAA6395202.1"/>
    </source>
</evidence>
<comment type="caution">
    <text evidence="1">The sequence shown here is derived from an EMBL/GenBank/DDBJ whole genome shotgun (WGS) entry which is preliminary data.</text>
</comment>
<dbReference type="EMBL" id="SNRW01001744">
    <property type="protein sequence ID" value="KAA6395202.1"/>
    <property type="molecule type" value="Genomic_DNA"/>
</dbReference>